<name>A0A143PBS7_9STAP</name>
<accession>A0A143PBS7</accession>
<reference evidence="2 3" key="1">
    <citation type="submission" date="2018-11" db="EMBL/GenBank/DDBJ databases">
        <title>Genomic profiling of Staphylococcus species from a Poultry farm system in KwaZulu-Natal, South Africa.</title>
        <authorList>
            <person name="Amoako D.G."/>
            <person name="Somboro A.M."/>
            <person name="Abia A.L.K."/>
            <person name="Bester L.A."/>
            <person name="Essack S.Y."/>
        </authorList>
    </citation>
    <scope>NUCLEOTIDE SEQUENCE [LARGE SCALE GENOMIC DNA]</scope>
    <source>
        <strain evidence="2 3">SA11</strain>
    </source>
</reference>
<dbReference type="AlphaFoldDB" id="A0A143PBS7"/>
<dbReference type="EMBL" id="CP068073">
    <property type="protein sequence ID" value="QQS82649.1"/>
    <property type="molecule type" value="Genomic_DNA"/>
</dbReference>
<evidence type="ECO:0000313" key="3">
    <source>
        <dbReference type="Proteomes" id="UP000293854"/>
    </source>
</evidence>
<dbReference type="KEGG" id="scv:A4G25_06185"/>
<dbReference type="OrthoDB" id="80293at2"/>
<evidence type="ECO:0000313" key="4">
    <source>
        <dbReference type="Proteomes" id="UP000595942"/>
    </source>
</evidence>
<dbReference type="Proteomes" id="UP000293854">
    <property type="component" value="Unassembled WGS sequence"/>
</dbReference>
<dbReference type="GeneID" id="93727448"/>
<dbReference type="EMBL" id="RQTE01000196">
    <property type="protein sequence ID" value="RZI01081.1"/>
    <property type="molecule type" value="Genomic_DNA"/>
</dbReference>
<protein>
    <submittedName>
        <fullName evidence="2">Uncharacterized protein</fullName>
    </submittedName>
</protein>
<organism evidence="2 3">
    <name type="scientific">Staphylococcus condimenti</name>
    <dbReference type="NCBI Taxonomy" id="70255"/>
    <lineage>
        <taxon>Bacteria</taxon>
        <taxon>Bacillati</taxon>
        <taxon>Bacillota</taxon>
        <taxon>Bacilli</taxon>
        <taxon>Bacillales</taxon>
        <taxon>Staphylococcaceae</taxon>
        <taxon>Staphylococcus</taxon>
    </lineage>
</organism>
<reference evidence="1 4" key="2">
    <citation type="submission" date="2021-01" db="EMBL/GenBank/DDBJ databases">
        <title>FDA dAtabase for Regulatory Grade micrObial Sequences (FDA-ARGOS): Supporting development and validation of Infectious Disease Dx tests.</title>
        <authorList>
            <person name="Sproer C."/>
            <person name="Gronow S."/>
            <person name="Severitt S."/>
            <person name="Schroder I."/>
            <person name="Tallon L."/>
            <person name="Sadzewicz L."/>
            <person name="Zhao X."/>
            <person name="Boylan J."/>
            <person name="Ott S."/>
            <person name="Bowen H."/>
            <person name="Vavikolanu K."/>
            <person name="Mehta A."/>
            <person name="Aluvathingal J."/>
            <person name="Nadendla S."/>
            <person name="Lowell S."/>
            <person name="Myers T."/>
            <person name="Yan Y."/>
            <person name="Sichtig H."/>
        </authorList>
    </citation>
    <scope>NUCLEOTIDE SEQUENCE [LARGE SCALE GENOMIC DNA]</scope>
    <source>
        <strain evidence="1 4">FDAARGOS_1148</strain>
    </source>
</reference>
<keyword evidence="4" id="KW-1185">Reference proteome</keyword>
<dbReference type="Proteomes" id="UP000595942">
    <property type="component" value="Chromosome"/>
</dbReference>
<dbReference type="RefSeq" id="WP_046100190.1">
    <property type="nucleotide sequence ID" value="NZ_CP015114.1"/>
</dbReference>
<evidence type="ECO:0000313" key="2">
    <source>
        <dbReference type="EMBL" id="RZI01081.1"/>
    </source>
</evidence>
<gene>
    <name evidence="2" type="ORF">EIG99_09695</name>
    <name evidence="1" type="ORF">I6J05_12345</name>
</gene>
<evidence type="ECO:0000313" key="1">
    <source>
        <dbReference type="EMBL" id="QQS82649.1"/>
    </source>
</evidence>
<sequence>MQDLIKRHVLNGEFESVKQLMSESDFMEFEEAYISSAHDVESVMFYTCILDMMKEGETAELHDLAFLLLVYPLSEVEGALDSAYYHAESSIKLTEGKEVKSLLQMLLLHAIPEPVISDKKAFDISKQILKLDPNNNVARNILKQTAKRMDNVVVSIDELNQNRDAK</sequence>
<proteinExistence type="predicted"/>